<accession>A0A1H7BPU4</accession>
<sequence length="419" mass="47071">MKTNIAKRIAFLSTYPPKECGLATFTEDLVNAIDENTETSSVQTCIMAMTKNEEYTDSRVAFHVNQEDRSSYKEAAAWANTHVDLVIIEHEYGIFGGTAGEYVIDFAKELQIPFIVTTHTVLLRPTSKQRSVLRELGKLSTKVVTMAESSIPVLKGSYDIAGRKIMFIPHGVPSMKMVSREQLKSYYPALKNKQIISSFGLISPAKGLEYGIQALAKVVKQYDDVIYLILGKTHPTVKEKMGEAYRQSLMDLAETLGVRDHVQFVDKYLTKEEVITYLQLSDMYLTPYLSAEQAVSGTLAYAMGYGRVIISTPYRYAQEMLGEGRGLLARFRDEDSLADCIRTVLGNPERKADMEIRTMAVGRTMTWENVASQYVELCLKTIDENRNSLTSDTQIPLVPLEKKMTFSFNKTSQVKGMKA</sequence>
<feature type="domain" description="Glycosyl transferase family 1" evidence="1">
    <location>
        <begin position="188"/>
        <end position="355"/>
    </location>
</feature>
<dbReference type="PANTHER" id="PTHR12526">
    <property type="entry name" value="GLYCOSYLTRANSFERASE"/>
    <property type="match status" value="1"/>
</dbReference>
<evidence type="ECO:0000259" key="1">
    <source>
        <dbReference type="Pfam" id="PF00534"/>
    </source>
</evidence>
<dbReference type="SUPFAM" id="SSF53756">
    <property type="entry name" value="UDP-Glycosyltransferase/glycogen phosphorylase"/>
    <property type="match status" value="1"/>
</dbReference>
<dbReference type="Proteomes" id="UP000199662">
    <property type="component" value="Unassembled WGS sequence"/>
</dbReference>
<gene>
    <name evidence="2" type="ORF">SAMN05660742_11758</name>
</gene>
<keyword evidence="2" id="KW-0808">Transferase</keyword>
<dbReference type="EMBL" id="FNZK01000017">
    <property type="protein sequence ID" value="SEJ79488.1"/>
    <property type="molecule type" value="Genomic_DNA"/>
</dbReference>
<dbReference type="Pfam" id="PF00534">
    <property type="entry name" value="Glycos_transf_1"/>
    <property type="match status" value="1"/>
</dbReference>
<dbReference type="RefSeq" id="WP_091833632.1">
    <property type="nucleotide sequence ID" value="NZ_FNZK01000017.1"/>
</dbReference>
<evidence type="ECO:0000313" key="2">
    <source>
        <dbReference type="EMBL" id="SEJ79488.1"/>
    </source>
</evidence>
<reference evidence="2 3" key="1">
    <citation type="submission" date="2016-10" db="EMBL/GenBank/DDBJ databases">
        <authorList>
            <person name="de Groot N.N."/>
        </authorList>
    </citation>
    <scope>NUCLEOTIDE SEQUENCE [LARGE SCALE GENOMIC DNA]</scope>
    <source>
        <strain evidence="2 3">DSM 2179</strain>
    </source>
</reference>
<dbReference type="PANTHER" id="PTHR12526:SF572">
    <property type="entry name" value="BLL5144 PROTEIN"/>
    <property type="match status" value="1"/>
</dbReference>
<dbReference type="InterPro" id="IPR001296">
    <property type="entry name" value="Glyco_trans_1"/>
</dbReference>
<organism evidence="2 3">
    <name type="scientific">Propionispira arboris</name>
    <dbReference type="NCBI Taxonomy" id="84035"/>
    <lineage>
        <taxon>Bacteria</taxon>
        <taxon>Bacillati</taxon>
        <taxon>Bacillota</taxon>
        <taxon>Negativicutes</taxon>
        <taxon>Selenomonadales</taxon>
        <taxon>Selenomonadaceae</taxon>
        <taxon>Propionispira</taxon>
    </lineage>
</organism>
<dbReference type="GO" id="GO:0016757">
    <property type="term" value="F:glycosyltransferase activity"/>
    <property type="evidence" value="ECO:0007669"/>
    <property type="project" value="InterPro"/>
</dbReference>
<keyword evidence="3" id="KW-1185">Reference proteome</keyword>
<name>A0A1H7BPU4_9FIRM</name>
<dbReference type="AlphaFoldDB" id="A0A1H7BPU4"/>
<protein>
    <submittedName>
        <fullName evidence="2">Glycosyltransferase involved in cell wall bisynthesis</fullName>
    </submittedName>
</protein>
<evidence type="ECO:0000313" key="3">
    <source>
        <dbReference type="Proteomes" id="UP000199662"/>
    </source>
</evidence>
<proteinExistence type="predicted"/>
<dbReference type="STRING" id="84035.SAMN05660742_11758"/>
<dbReference type="CDD" id="cd03822">
    <property type="entry name" value="GT4_mannosyltransferase-like"/>
    <property type="match status" value="1"/>
</dbReference>
<dbReference type="Gene3D" id="3.40.50.2000">
    <property type="entry name" value="Glycogen Phosphorylase B"/>
    <property type="match status" value="2"/>
</dbReference>